<feature type="transmembrane region" description="Helical" evidence="1">
    <location>
        <begin position="62"/>
        <end position="85"/>
    </location>
</feature>
<keyword evidence="1" id="KW-0472">Membrane</keyword>
<keyword evidence="1" id="KW-1133">Transmembrane helix</keyword>
<protein>
    <recommendedName>
        <fullName evidence="4">Secreted protein</fullName>
    </recommendedName>
</protein>
<proteinExistence type="predicted"/>
<organism evidence="3">
    <name type="scientific">Anopheles darlingi</name>
    <name type="common">Mosquito</name>
    <dbReference type="NCBI Taxonomy" id="43151"/>
    <lineage>
        <taxon>Eukaryota</taxon>
        <taxon>Metazoa</taxon>
        <taxon>Ecdysozoa</taxon>
        <taxon>Arthropoda</taxon>
        <taxon>Hexapoda</taxon>
        <taxon>Insecta</taxon>
        <taxon>Pterygota</taxon>
        <taxon>Neoptera</taxon>
        <taxon>Endopterygota</taxon>
        <taxon>Diptera</taxon>
        <taxon>Nematocera</taxon>
        <taxon>Culicoidea</taxon>
        <taxon>Culicidae</taxon>
        <taxon>Anophelinae</taxon>
        <taxon>Anopheles</taxon>
    </lineage>
</organism>
<accession>A0A2M4D578</accession>
<evidence type="ECO:0008006" key="4">
    <source>
        <dbReference type="Google" id="ProtNLM"/>
    </source>
</evidence>
<evidence type="ECO:0000256" key="2">
    <source>
        <dbReference type="SAM" id="SignalP"/>
    </source>
</evidence>
<keyword evidence="2" id="KW-0732">Signal</keyword>
<name>A0A2M4D578_ANODA</name>
<feature type="transmembrane region" description="Helical" evidence="1">
    <location>
        <begin position="141"/>
        <end position="160"/>
    </location>
</feature>
<sequence length="207" mass="21327">MTCWFDSFSSITFTASSVATLGCASAAGDGSVLAELLTVGVVAAMTDFFEESAESASSLESAILSGTCSIAVAVGILSPSGVVVLEMVVVFEDLSSSLRPTTGDGIPGVASLSTVVSVASLVSLTVVLLPVRMLGCSHASGLLTFGSPIAGFAINMASSGHIRNRLLRSSITCILRLFNLSLCRFLRKVRRDEADEGSPLASARCRP</sequence>
<feature type="transmembrane region" description="Helical" evidence="1">
    <location>
        <begin position="105"/>
        <end position="129"/>
    </location>
</feature>
<evidence type="ECO:0000313" key="3">
    <source>
        <dbReference type="EMBL" id="MBW72732.1"/>
    </source>
</evidence>
<feature type="signal peptide" evidence="2">
    <location>
        <begin position="1"/>
        <end position="19"/>
    </location>
</feature>
<reference evidence="3" key="1">
    <citation type="submission" date="2018-01" db="EMBL/GenBank/DDBJ databases">
        <title>An insight into the sialome of Amazonian anophelines.</title>
        <authorList>
            <person name="Ribeiro J.M."/>
            <person name="Scarpassa V."/>
            <person name="Calvo E."/>
        </authorList>
    </citation>
    <scope>NUCLEOTIDE SEQUENCE</scope>
</reference>
<evidence type="ECO:0000256" key="1">
    <source>
        <dbReference type="SAM" id="Phobius"/>
    </source>
</evidence>
<feature type="chain" id="PRO_5014663108" description="Secreted protein" evidence="2">
    <location>
        <begin position="20"/>
        <end position="207"/>
    </location>
</feature>
<dbReference type="EMBL" id="GGFL01008554">
    <property type="protein sequence ID" value="MBW72732.1"/>
    <property type="molecule type" value="Transcribed_RNA"/>
</dbReference>
<keyword evidence="1" id="KW-0812">Transmembrane</keyword>
<dbReference type="AlphaFoldDB" id="A0A2M4D578"/>